<evidence type="ECO:0000256" key="4">
    <source>
        <dbReference type="ARBA" id="ARBA00023163"/>
    </source>
</evidence>
<dbReference type="GO" id="GO:0005634">
    <property type="term" value="C:nucleus"/>
    <property type="evidence" value="ECO:0007669"/>
    <property type="project" value="UniProtKB-SubCell"/>
</dbReference>
<dbReference type="SMART" id="SM01025">
    <property type="entry name" value="BEN"/>
    <property type="match status" value="1"/>
</dbReference>
<dbReference type="Gene3D" id="3.30.160.60">
    <property type="entry name" value="Classic Zinc Finger"/>
    <property type="match status" value="1"/>
</dbReference>
<dbReference type="InterPro" id="IPR018379">
    <property type="entry name" value="BEN_domain"/>
</dbReference>
<feature type="compositionally biased region" description="Polar residues" evidence="7">
    <location>
        <begin position="875"/>
        <end position="886"/>
    </location>
</feature>
<evidence type="ECO:0000256" key="5">
    <source>
        <dbReference type="ARBA" id="ARBA00023242"/>
    </source>
</evidence>
<protein>
    <submittedName>
        <fullName evidence="8">Zinc finger protein 451</fullName>
    </submittedName>
</protein>
<accession>A0A8U7NRI2</accession>
<feature type="compositionally biased region" description="Polar residues" evidence="7">
    <location>
        <begin position="446"/>
        <end position="468"/>
    </location>
</feature>
<feature type="region of interest" description="Disordered" evidence="7">
    <location>
        <begin position="1290"/>
        <end position="1330"/>
    </location>
</feature>
<dbReference type="GO" id="GO:0003677">
    <property type="term" value="F:DNA binding"/>
    <property type="evidence" value="ECO:0007669"/>
    <property type="project" value="InterPro"/>
</dbReference>
<keyword evidence="4" id="KW-0804">Transcription</keyword>
<evidence type="ECO:0000313" key="8">
    <source>
        <dbReference type="Ensembl" id="ENSCMUP00000028704.1"/>
    </source>
</evidence>
<dbReference type="InterPro" id="IPR058947">
    <property type="entry name" value="Zf-C2H2_ZNF451_2nd"/>
</dbReference>
<dbReference type="PANTHER" id="PTHR35346:SF1">
    <property type="entry name" value="BEN DOMAIN-CONTAINING PROTEIN 6"/>
    <property type="match status" value="1"/>
</dbReference>
<feature type="compositionally biased region" description="Acidic residues" evidence="7">
    <location>
        <begin position="1321"/>
        <end position="1330"/>
    </location>
</feature>
<keyword evidence="9" id="KW-1185">Reference proteome</keyword>
<reference evidence="8" key="2">
    <citation type="submission" date="2025-08" db="UniProtKB">
        <authorList>
            <consortium name="Ensembl"/>
        </authorList>
    </citation>
    <scope>IDENTIFICATION</scope>
</reference>
<comment type="subcellular location">
    <subcellularLocation>
        <location evidence="1">Nucleus</location>
    </subcellularLocation>
</comment>
<keyword evidence="3" id="KW-0805">Transcription regulation</keyword>
<evidence type="ECO:0000256" key="3">
    <source>
        <dbReference type="ARBA" id="ARBA00023015"/>
    </source>
</evidence>
<dbReference type="PROSITE" id="PS51457">
    <property type="entry name" value="BEN"/>
    <property type="match status" value="1"/>
</dbReference>
<dbReference type="InterPro" id="IPR041192">
    <property type="entry name" value="PIN_11"/>
</dbReference>
<dbReference type="InterPro" id="IPR037496">
    <property type="entry name" value="BEND6-like"/>
</dbReference>
<dbReference type="Pfam" id="PF23102">
    <property type="entry name" value="Zf-C2H2_ZNF451_2nd"/>
    <property type="match status" value="1"/>
</dbReference>
<dbReference type="InterPro" id="IPR058946">
    <property type="entry name" value="Zf-C2H2_ZNF451_C"/>
</dbReference>
<evidence type="ECO:0000256" key="7">
    <source>
        <dbReference type="SAM" id="MobiDB-lite"/>
    </source>
</evidence>
<dbReference type="InterPro" id="IPR058949">
    <property type="entry name" value="Zf-C2H2_ZNF451_1st"/>
</dbReference>
<keyword evidence="2" id="KW-0678">Repressor</keyword>
<reference evidence="9" key="1">
    <citation type="submission" date="2019-10" db="EMBL/GenBank/DDBJ databases">
        <title>Corvus moneduloides (New Caledonian crow) genome, bCorMon1, primary haplotype.</title>
        <authorList>
            <person name="Rutz C."/>
            <person name="Fungtammasan C."/>
            <person name="Mountcastle J."/>
            <person name="Formenti G."/>
            <person name="Chow W."/>
            <person name="Howe K."/>
            <person name="Steele M.P."/>
            <person name="Fernandes J."/>
            <person name="Gilbert M.T.P."/>
            <person name="Fedrigo O."/>
            <person name="Jarvis E.D."/>
            <person name="Gemmell N."/>
        </authorList>
    </citation>
    <scope>NUCLEOTIDE SEQUENCE [LARGE SCALE GENOMIC DNA]</scope>
</reference>
<feature type="compositionally biased region" description="Polar residues" evidence="7">
    <location>
        <begin position="1291"/>
        <end position="1306"/>
    </location>
</feature>
<evidence type="ECO:0000256" key="1">
    <source>
        <dbReference type="ARBA" id="ARBA00004123"/>
    </source>
</evidence>
<dbReference type="Pfam" id="PF23103">
    <property type="entry name" value="Zf-C2H2_ZNF451_5th"/>
    <property type="match status" value="1"/>
</dbReference>
<dbReference type="Pfam" id="PF23101">
    <property type="entry name" value="Zf-C2H2_ZNF451_1st"/>
    <property type="match status" value="1"/>
</dbReference>
<dbReference type="Proteomes" id="UP000694553">
    <property type="component" value="Unassembled WGS sequence"/>
</dbReference>
<dbReference type="Pfam" id="PF23107">
    <property type="entry name" value="Zf-C2H2_ZNF451_C"/>
    <property type="match status" value="1"/>
</dbReference>
<feature type="region of interest" description="Disordered" evidence="7">
    <location>
        <begin position="871"/>
        <end position="899"/>
    </location>
</feature>
<dbReference type="InterPro" id="IPR013087">
    <property type="entry name" value="Znf_C2H2_type"/>
</dbReference>
<keyword evidence="6" id="KW-0175">Coiled coil</keyword>
<dbReference type="Ensembl" id="ENSCMUT00000030089.1">
    <property type="protein sequence ID" value="ENSCMUP00000028704.1"/>
    <property type="gene ID" value="ENSCMUG00000014783.2"/>
</dbReference>
<dbReference type="Pfam" id="PF23108">
    <property type="entry name" value="Zf-C2H2_ZNF451"/>
    <property type="match status" value="1"/>
</dbReference>
<dbReference type="Pfam" id="PF10523">
    <property type="entry name" value="BEN"/>
    <property type="match status" value="1"/>
</dbReference>
<dbReference type="SMART" id="SM00355">
    <property type="entry name" value="ZnF_C2H2"/>
    <property type="match status" value="11"/>
</dbReference>
<dbReference type="GO" id="GO:0045746">
    <property type="term" value="P:negative regulation of Notch signaling pathway"/>
    <property type="evidence" value="ECO:0007669"/>
    <property type="project" value="InterPro"/>
</dbReference>
<dbReference type="PANTHER" id="PTHR35346">
    <property type="entry name" value="BEN DOMAIN-CONTAINING PROTEIN 6"/>
    <property type="match status" value="1"/>
</dbReference>
<feature type="region of interest" description="Disordered" evidence="7">
    <location>
        <begin position="403"/>
        <end position="479"/>
    </location>
</feature>
<evidence type="ECO:0000313" key="9">
    <source>
        <dbReference type="Proteomes" id="UP000694553"/>
    </source>
</evidence>
<proteinExistence type="predicted"/>
<gene>
    <name evidence="8" type="primary">ZNF451</name>
</gene>
<dbReference type="PROSITE" id="PS50157">
    <property type="entry name" value="ZINC_FINGER_C2H2_2"/>
    <property type="match status" value="2"/>
</dbReference>
<dbReference type="InterPro" id="IPR058156">
    <property type="entry name" value="Znf-C2H2_ZNF451"/>
</dbReference>
<dbReference type="CDD" id="cd18721">
    <property type="entry name" value="PIN_ZNF451-like"/>
    <property type="match status" value="1"/>
</dbReference>
<name>A0A8U7NRI2_CORMO</name>
<dbReference type="OMA" id="RCSLCHQ"/>
<sequence length="1528" mass="173508">MKKFTLFDFVNDNSLQIGETSWIQDLPCDDNELERLLKPNEHVLVNWPVGERKTEKHLVKVVYMSDDPQELVEMMQKILRADEITKIQVLGKGKRKRIEMIFSESEDSDLDKEKGKMVKHIKRKKSLQASAPANILSQLETSLINKQREPYSGSNFLYSESSSDDEEPLFQLSKVELCAKIKSLKRKLTDTMRENCRLRQSLVMLQVLPQAVTHFEELVGMAEALLKGGVTSSTSSLHPHAVWKASHNPLADSYAAMHSNSSSPVTLNVEDEDQQTEKQFKIEKWQIALCNKSKPQKFINDLMQALYTHEYMATHSLTGAKSSSSKDKAAKPAMNQNEVQEIIGITKQLFPNTDDALIRRMMGQKLNNCTKKPILSKDLNSGAFQKHSFCASTAASQGIISSAVPPSTQDQQDDDSPAANAQLQQSDSCLTPPPPTPEGQQERPKPTSSKIMESCSSDNLRKSQSPASESEDEIEFIGEGPLRPVLECIDLVSSEDEEPNSSSYFHRNTKRKDHIDYQKERVASTLDRLARHVEVEKQQKEEKNKAFKEKVDSQYAHGLQELEFIREHSDTEAARLCVDQWLKMPGLKPGSVNGGRRGGYKRAGQTRVNSSPKYCPVMHCNRQFDNVHLLLGHLQRFDHSPCDPTVTLHGPPHNAVACVICCERFSTSQQYSDHLLSKLNENDGHKKGIPPQHIQCFACPNCFLLFTKREECLQHMSQENHFLQVSELSDAVKSGHPVPFPSFAKNLLISLCKEVSFQVKCMSCFKILRSHMELTAHFRTRCHNSGPMALSKKSISQVAEIFKTKGHCENCDELFADKNQMTQHKQTTQHNIRVFSTLEESILMFCHVSGKHKNQSHLCHIVDRSRPLLKRHLSPSESTSEMGSTPSKRKSYLKDKSEDKVANQSQGSACKVKAWFCECLQKFFTEESVEKHILSANRICHKCAVCGKLAENSSIIRLHMSRFHGGAHLTNFLLWCRACSVDLREEDIMGHITEFHGGHSYYYEQEAVEDEPMPSASDAVSISAGEDKDCISSPVDLSPESGPVVGKWQCRICEEMFESEESVKQHCMSLESHAFHRYSCGLCRSHFRKVGTLQRHFQEHHNQEIQTKYFCGLCGNLFFDTEEEFLIHYKEIHSVDYTFVPEQMELSIKKDEDFLPVEQGDLLTCGCRTTYISKINRRNDYENCQKAMLQKGNLWFRCCLCSATAQNIADLNSHLKSHTSVKPRGEMYVVRCAACNKNFDDLHSAHQHYHGKHCFLQKPDLSSLASESEDTVFKFAASGACVVRKPHRQRFQASPSKTQDRPQLSPLQGPVEGKKIKNEDSEQSEELSENGELPDLDYLSTMTHIVLVDLDNWGSFFTQLPANLNQGTFIWGFQGGYSNWKPPMHCKIYNYLKRIGCFFLHPRCSTRREAADFALCVHAGRLDEHLPKQIPFTVLSGDKSFLELENQFKMTQRPARILNPHHVEGDMMCALLNSISDTTKGSDSEEDEDMKETVKRSLEEINKQEELQDAELQDAELQEAIKRSLEEM</sequence>
<evidence type="ECO:0000256" key="6">
    <source>
        <dbReference type="SAM" id="Coils"/>
    </source>
</evidence>
<reference evidence="8" key="3">
    <citation type="submission" date="2025-09" db="UniProtKB">
        <authorList>
            <consortium name="Ensembl"/>
        </authorList>
    </citation>
    <scope>IDENTIFICATION</scope>
</reference>
<feature type="coiled-coil region" evidence="6">
    <location>
        <begin position="1484"/>
        <end position="1527"/>
    </location>
</feature>
<dbReference type="Pfam" id="PF18479">
    <property type="entry name" value="PIN_11"/>
    <property type="match status" value="1"/>
</dbReference>
<dbReference type="GO" id="GO:0003714">
    <property type="term" value="F:transcription corepressor activity"/>
    <property type="evidence" value="ECO:0007669"/>
    <property type="project" value="InterPro"/>
</dbReference>
<dbReference type="GO" id="GO:0045666">
    <property type="term" value="P:positive regulation of neuron differentiation"/>
    <property type="evidence" value="ECO:0007669"/>
    <property type="project" value="InterPro"/>
</dbReference>
<dbReference type="Gene3D" id="1.10.10.2590">
    <property type="entry name" value="BEN domain"/>
    <property type="match status" value="1"/>
</dbReference>
<feature type="compositionally biased region" description="Polar residues" evidence="7">
    <location>
        <begin position="419"/>
        <end position="429"/>
    </location>
</feature>
<keyword evidence="5" id="KW-0539">Nucleus</keyword>
<evidence type="ECO:0000256" key="2">
    <source>
        <dbReference type="ARBA" id="ARBA00022491"/>
    </source>
</evidence>
<organism evidence="8 9">
    <name type="scientific">Corvus moneduloides</name>
    <name type="common">New Caledonian crow</name>
    <dbReference type="NCBI Taxonomy" id="1196302"/>
    <lineage>
        <taxon>Eukaryota</taxon>
        <taxon>Metazoa</taxon>
        <taxon>Chordata</taxon>
        <taxon>Craniata</taxon>
        <taxon>Vertebrata</taxon>
        <taxon>Euteleostomi</taxon>
        <taxon>Archelosauria</taxon>
        <taxon>Archosauria</taxon>
        <taxon>Dinosauria</taxon>
        <taxon>Saurischia</taxon>
        <taxon>Theropoda</taxon>
        <taxon>Coelurosauria</taxon>
        <taxon>Aves</taxon>
        <taxon>Neognathae</taxon>
        <taxon>Neoaves</taxon>
        <taxon>Telluraves</taxon>
        <taxon>Australaves</taxon>
        <taxon>Passeriformes</taxon>
        <taxon>Corvoidea</taxon>
        <taxon>Corvidae</taxon>
        <taxon>Corvus</taxon>
    </lineage>
</organism>
<dbReference type="InterPro" id="IPR058950">
    <property type="entry name" value="Zf-C2H2_ZNF451_5th"/>
</dbReference>
<dbReference type="PROSITE" id="PS00028">
    <property type="entry name" value="ZINC_FINGER_C2H2_1"/>
    <property type="match status" value="6"/>
</dbReference>